<evidence type="ECO:0000313" key="1">
    <source>
        <dbReference type="EMBL" id="KIR21702.1"/>
    </source>
</evidence>
<dbReference type="RefSeq" id="WP_043049298.1">
    <property type="nucleotide sequence ID" value="NZ_JXCQ01000022.1"/>
</dbReference>
<gene>
    <name evidence="1" type="ORF">PFLU3_28970</name>
</gene>
<dbReference type="PATRIC" id="fig|294.125.peg.2976"/>
<comment type="caution">
    <text evidence="1">The sequence shown here is derived from an EMBL/GenBank/DDBJ whole genome shotgun (WGS) entry which is preliminary data.</text>
</comment>
<name>A0A0D0RQC4_PSEFL</name>
<reference evidence="1 2" key="1">
    <citation type="submission" date="2015-01" db="EMBL/GenBank/DDBJ databases">
        <title>Genome sequence of the beneficial rhizobacterium Pseudomonas fluorescens 2-79.</title>
        <authorList>
            <person name="Thuermer A."/>
            <person name="Daniel R."/>
        </authorList>
    </citation>
    <scope>NUCLEOTIDE SEQUENCE [LARGE SCALE GENOMIC DNA]</scope>
    <source>
        <strain evidence="1 2">2-79</strain>
    </source>
</reference>
<dbReference type="Pfam" id="PF16732">
    <property type="entry name" value="ComP_DUS"/>
    <property type="match status" value="1"/>
</dbReference>
<dbReference type="InterPro" id="IPR012902">
    <property type="entry name" value="N_methyl_site"/>
</dbReference>
<dbReference type="PROSITE" id="PS00409">
    <property type="entry name" value="PROKAR_NTER_METHYL"/>
    <property type="match status" value="1"/>
</dbReference>
<dbReference type="EMBL" id="JXCQ01000022">
    <property type="protein sequence ID" value="KIR21702.1"/>
    <property type="molecule type" value="Genomic_DNA"/>
</dbReference>
<dbReference type="NCBIfam" id="TIGR02532">
    <property type="entry name" value="IV_pilin_GFxxxE"/>
    <property type="match status" value="1"/>
</dbReference>
<dbReference type="AlphaFoldDB" id="A0A0D0RQC4"/>
<organism evidence="1 2">
    <name type="scientific">Pseudomonas fluorescens</name>
    <dbReference type="NCBI Taxonomy" id="294"/>
    <lineage>
        <taxon>Bacteria</taxon>
        <taxon>Pseudomonadati</taxon>
        <taxon>Pseudomonadota</taxon>
        <taxon>Gammaproteobacteria</taxon>
        <taxon>Pseudomonadales</taxon>
        <taxon>Pseudomonadaceae</taxon>
        <taxon>Pseudomonas</taxon>
    </lineage>
</organism>
<dbReference type="InterPro" id="IPR045584">
    <property type="entry name" value="Pilin-like"/>
</dbReference>
<proteinExistence type="predicted"/>
<dbReference type="Gene3D" id="3.30.700.10">
    <property type="entry name" value="Glycoprotein, Type 4 Pilin"/>
    <property type="match status" value="1"/>
</dbReference>
<accession>A0A0D0RQC4</accession>
<evidence type="ECO:0000313" key="2">
    <source>
        <dbReference type="Proteomes" id="UP000032210"/>
    </source>
</evidence>
<protein>
    <submittedName>
        <fullName evidence="1">Putative major pilin subunit</fullName>
    </submittedName>
</protein>
<dbReference type="Pfam" id="PF07963">
    <property type="entry name" value="N_methyl"/>
    <property type="match status" value="1"/>
</dbReference>
<sequence length="133" mass="14272">MGMDSRGFSLIELLIVVAIIALLAGVTYPGYTGQVKKVYRAQIVALLSEQAQHLERFHTRNGTFIDASGVSAGNDHYRISVVLNPQDFDLLATPVVDSLMAGDACAAFSLTSTGMRSNPGAPPDMSRKLCWGQ</sequence>
<dbReference type="Proteomes" id="UP000032210">
    <property type="component" value="Unassembled WGS sequence"/>
</dbReference>
<dbReference type="InterPro" id="IPR031982">
    <property type="entry name" value="PilE-like"/>
</dbReference>
<dbReference type="SUPFAM" id="SSF54523">
    <property type="entry name" value="Pili subunits"/>
    <property type="match status" value="1"/>
</dbReference>
<dbReference type="GO" id="GO:0043683">
    <property type="term" value="P:type IV pilus assembly"/>
    <property type="evidence" value="ECO:0007669"/>
    <property type="project" value="InterPro"/>
</dbReference>